<feature type="domain" description="Aminoglycoside phosphotransferase" evidence="10">
    <location>
        <begin position="60"/>
        <end position="298"/>
    </location>
</feature>
<feature type="region of interest" description="Disordered" evidence="9">
    <location>
        <begin position="1"/>
        <end position="43"/>
    </location>
</feature>
<evidence type="ECO:0000259" key="10">
    <source>
        <dbReference type="Pfam" id="PF01636"/>
    </source>
</evidence>
<dbReference type="Pfam" id="PF01636">
    <property type="entry name" value="APH"/>
    <property type="match status" value="1"/>
</dbReference>
<dbReference type="SUPFAM" id="SSF56112">
    <property type="entry name" value="Protein kinase-like (PK-like)"/>
    <property type="match status" value="1"/>
</dbReference>
<evidence type="ECO:0000256" key="2">
    <source>
        <dbReference type="ARBA" id="ARBA00022490"/>
    </source>
</evidence>
<dbReference type="InterPro" id="IPR050249">
    <property type="entry name" value="Pseudomonas-type_ThrB"/>
</dbReference>
<gene>
    <name evidence="11" type="ORF">SAMN05444389_11150</name>
</gene>
<comment type="catalytic activity">
    <reaction evidence="5">
        <text>(5R)-5-hydroxy-L-lysine + GTP = (5R)-5-phosphooxy-L-lysine + GDP + H(+)</text>
        <dbReference type="Rhea" id="RHEA:19049"/>
        <dbReference type="ChEBI" id="CHEBI:15378"/>
        <dbReference type="ChEBI" id="CHEBI:37565"/>
        <dbReference type="ChEBI" id="CHEBI:57882"/>
        <dbReference type="ChEBI" id="CHEBI:58189"/>
        <dbReference type="ChEBI" id="CHEBI:58357"/>
        <dbReference type="EC" id="2.7.1.81"/>
    </reaction>
</comment>
<comment type="function">
    <text evidence="6">Catalyzes the GTP-dependent phosphorylation of 5-hydroxy-L-lysine.</text>
</comment>
<keyword evidence="12" id="KW-1185">Reference proteome</keyword>
<evidence type="ECO:0000256" key="5">
    <source>
        <dbReference type="ARBA" id="ARBA00036820"/>
    </source>
</evidence>
<keyword evidence="2" id="KW-0963">Cytoplasm</keyword>
<evidence type="ECO:0000256" key="8">
    <source>
        <dbReference type="ARBA" id="ARBA00040505"/>
    </source>
</evidence>
<evidence type="ECO:0000313" key="11">
    <source>
        <dbReference type="EMBL" id="SHM50366.1"/>
    </source>
</evidence>
<evidence type="ECO:0000256" key="6">
    <source>
        <dbReference type="ARBA" id="ARBA00037368"/>
    </source>
</evidence>
<evidence type="ECO:0000256" key="4">
    <source>
        <dbReference type="ARBA" id="ARBA00022777"/>
    </source>
</evidence>
<dbReference type="GO" id="GO:0005737">
    <property type="term" value="C:cytoplasm"/>
    <property type="evidence" value="ECO:0007669"/>
    <property type="project" value="UniProtKB-SubCell"/>
</dbReference>
<reference evidence="12" key="1">
    <citation type="submission" date="2016-11" db="EMBL/GenBank/DDBJ databases">
        <authorList>
            <person name="Varghese N."/>
            <person name="Submissions S."/>
        </authorList>
    </citation>
    <scope>NUCLEOTIDE SEQUENCE [LARGE SCALE GENOMIC DNA]</scope>
    <source>
        <strain evidence="12">DSM 6637</strain>
    </source>
</reference>
<evidence type="ECO:0000256" key="1">
    <source>
        <dbReference type="ARBA" id="ARBA00004496"/>
    </source>
</evidence>
<dbReference type="Gene3D" id="3.90.1200.10">
    <property type="match status" value="1"/>
</dbReference>
<dbReference type="EC" id="2.7.1.81" evidence="7"/>
<dbReference type="InterPro" id="IPR002575">
    <property type="entry name" value="Aminoglycoside_PTrfase"/>
</dbReference>
<proteinExistence type="predicted"/>
<accession>A0A1M7JBI3</accession>
<organism evidence="11 12">
    <name type="scientific">Paracoccus solventivorans</name>
    <dbReference type="NCBI Taxonomy" id="53463"/>
    <lineage>
        <taxon>Bacteria</taxon>
        <taxon>Pseudomonadati</taxon>
        <taxon>Pseudomonadota</taxon>
        <taxon>Alphaproteobacteria</taxon>
        <taxon>Rhodobacterales</taxon>
        <taxon>Paracoccaceae</taxon>
        <taxon>Paracoccus</taxon>
    </lineage>
</organism>
<dbReference type="PANTHER" id="PTHR21064">
    <property type="entry name" value="AMINOGLYCOSIDE PHOSPHOTRANSFERASE DOMAIN-CONTAINING PROTEIN-RELATED"/>
    <property type="match status" value="1"/>
</dbReference>
<evidence type="ECO:0000256" key="3">
    <source>
        <dbReference type="ARBA" id="ARBA00022679"/>
    </source>
</evidence>
<dbReference type="PANTHER" id="PTHR21064:SF1">
    <property type="entry name" value="HYDROXYLYSINE KINASE"/>
    <property type="match status" value="1"/>
</dbReference>
<dbReference type="InterPro" id="IPR011009">
    <property type="entry name" value="Kinase-like_dom_sf"/>
</dbReference>
<keyword evidence="4 11" id="KW-0418">Kinase</keyword>
<dbReference type="Proteomes" id="UP000184444">
    <property type="component" value="Unassembled WGS sequence"/>
</dbReference>
<dbReference type="EMBL" id="FRCK01000011">
    <property type="protein sequence ID" value="SHM50366.1"/>
    <property type="molecule type" value="Genomic_DNA"/>
</dbReference>
<dbReference type="GO" id="GO:0047992">
    <property type="term" value="F:hydroxylysine kinase activity"/>
    <property type="evidence" value="ECO:0007669"/>
    <property type="project" value="UniProtKB-EC"/>
</dbReference>
<name>A0A1M7JBI3_9RHOB</name>
<sequence length="374" mass="40702">MPKNPRADKPLPRDPAEPRPAESPLPVTADSQTLSSAPPRIGPDEASALALRHYGLRVETVKPLASERDQNLLLTVADGGRWVMKLANPDENPLLSDFQAAAICHLQAADPGLPVPRLRRSLNGARLVQVRLADGRDSALRLLGWVEGLPLVDAPRSTAQRRALARVHARLCAGFAGFTHPGQDQYLQWDSSKLHRMRHLLPHVAGDEMRWLVAAVLEDFTRIALPALPELRRQVIYNDLNFHNVLVDAGDPDRIAGIIDFGDIVTAPLVNDLAVAASYQFGPDGNRAEAGEFIAAWVRELPLTAAETALLPLLIEARLALTLLITGYRASRYPENAPYILRNNAPARAALAEMRSCSPAQNAGWIASLAKEAA</sequence>
<keyword evidence="3" id="KW-0808">Transferase</keyword>
<evidence type="ECO:0000256" key="9">
    <source>
        <dbReference type="SAM" id="MobiDB-lite"/>
    </source>
</evidence>
<evidence type="ECO:0000256" key="7">
    <source>
        <dbReference type="ARBA" id="ARBA00038873"/>
    </source>
</evidence>
<protein>
    <recommendedName>
        <fullName evidence="8">Hydroxylysine kinase</fullName>
        <ecNumber evidence="7">2.7.1.81</ecNumber>
    </recommendedName>
</protein>
<dbReference type="AlphaFoldDB" id="A0A1M7JBI3"/>
<evidence type="ECO:0000313" key="12">
    <source>
        <dbReference type="Proteomes" id="UP000184444"/>
    </source>
</evidence>
<comment type="subcellular location">
    <subcellularLocation>
        <location evidence="1">Cytoplasm</location>
    </subcellularLocation>
</comment>
<feature type="compositionally biased region" description="Basic and acidic residues" evidence="9">
    <location>
        <begin position="1"/>
        <end position="20"/>
    </location>
</feature>
<dbReference type="STRING" id="53463.SAMN05444389_11150"/>